<dbReference type="EMBL" id="JNBS01000683">
    <property type="protein sequence ID" value="OQS04085.1"/>
    <property type="molecule type" value="Genomic_DNA"/>
</dbReference>
<evidence type="ECO:0000256" key="1">
    <source>
        <dbReference type="SAM" id="Coils"/>
    </source>
</evidence>
<comment type="caution">
    <text evidence="2">The sequence shown here is derived from an EMBL/GenBank/DDBJ whole genome shotgun (WGS) entry which is preliminary data.</text>
</comment>
<gene>
    <name evidence="2" type="ORF">THRCLA_03648</name>
</gene>
<sequence length="190" mass="20996">MNMPSDSSVKKCVAWGKATVYEFAAGHGGSTVPKSGGPAVGLAGNPTKTWIVEVGCSNSQMHGKVHRLTAQERINILQNAGFSTAAIQKFTNEAHRIVRSRKLNSKKAEKEREMKQLEQVFLATIRNDLVNQLEHEANLMPLTCTGKRKLEVVSIQTEEVYIKPKVQKTDRLALLYDIFASECQSSIVVI</sequence>
<protein>
    <submittedName>
        <fullName evidence="2">Uncharacterized protein</fullName>
    </submittedName>
</protein>
<keyword evidence="3" id="KW-1185">Reference proteome</keyword>
<accession>A0A1W0A1E6</accession>
<dbReference type="Proteomes" id="UP000243217">
    <property type="component" value="Unassembled WGS sequence"/>
</dbReference>
<feature type="coiled-coil region" evidence="1">
    <location>
        <begin position="100"/>
        <end position="127"/>
    </location>
</feature>
<organism evidence="2 3">
    <name type="scientific">Thraustotheca clavata</name>
    <dbReference type="NCBI Taxonomy" id="74557"/>
    <lineage>
        <taxon>Eukaryota</taxon>
        <taxon>Sar</taxon>
        <taxon>Stramenopiles</taxon>
        <taxon>Oomycota</taxon>
        <taxon>Saprolegniomycetes</taxon>
        <taxon>Saprolegniales</taxon>
        <taxon>Achlyaceae</taxon>
        <taxon>Thraustotheca</taxon>
    </lineage>
</organism>
<dbReference type="AlphaFoldDB" id="A0A1W0A1E6"/>
<reference evidence="2 3" key="1">
    <citation type="journal article" date="2014" name="Genome Biol. Evol.">
        <title>The secreted proteins of Achlya hypogyna and Thraustotheca clavata identify the ancestral oomycete secretome and reveal gene acquisitions by horizontal gene transfer.</title>
        <authorList>
            <person name="Misner I."/>
            <person name="Blouin N."/>
            <person name="Leonard G."/>
            <person name="Richards T.A."/>
            <person name="Lane C.E."/>
        </authorList>
    </citation>
    <scope>NUCLEOTIDE SEQUENCE [LARGE SCALE GENOMIC DNA]</scope>
    <source>
        <strain evidence="2 3">ATCC 34112</strain>
    </source>
</reference>
<keyword evidence="1" id="KW-0175">Coiled coil</keyword>
<dbReference type="OrthoDB" id="71769at2759"/>
<evidence type="ECO:0000313" key="3">
    <source>
        <dbReference type="Proteomes" id="UP000243217"/>
    </source>
</evidence>
<name>A0A1W0A1E6_9STRA</name>
<proteinExistence type="predicted"/>
<evidence type="ECO:0000313" key="2">
    <source>
        <dbReference type="EMBL" id="OQS04085.1"/>
    </source>
</evidence>